<accession>A0A8J6TZR6</accession>
<evidence type="ECO:0000259" key="1">
    <source>
        <dbReference type="Pfam" id="PF01979"/>
    </source>
</evidence>
<protein>
    <submittedName>
        <fullName evidence="2">Amidohydrolase family protein</fullName>
    </submittedName>
</protein>
<comment type="caution">
    <text evidence="2">The sequence shown here is derived from an EMBL/GenBank/DDBJ whole genome shotgun (WGS) entry which is preliminary data.</text>
</comment>
<dbReference type="Proteomes" id="UP000652681">
    <property type="component" value="Unassembled WGS sequence"/>
</dbReference>
<dbReference type="SUPFAM" id="SSF51556">
    <property type="entry name" value="Metallo-dependent hydrolases"/>
    <property type="match status" value="1"/>
</dbReference>
<feature type="domain" description="Amidohydrolase-related" evidence="1">
    <location>
        <begin position="207"/>
        <end position="381"/>
    </location>
</feature>
<dbReference type="PANTHER" id="PTHR43135:SF3">
    <property type="entry name" value="ALPHA-D-RIBOSE 1-METHYLPHOSPHONATE 5-TRIPHOSPHATE DIPHOSPHATASE"/>
    <property type="match status" value="1"/>
</dbReference>
<dbReference type="InterPro" id="IPR032466">
    <property type="entry name" value="Metal_Hydrolase"/>
</dbReference>
<dbReference type="PANTHER" id="PTHR43135">
    <property type="entry name" value="ALPHA-D-RIBOSE 1-METHYLPHOSPHONATE 5-TRIPHOSPHATE DIPHOSPHATASE"/>
    <property type="match status" value="1"/>
</dbReference>
<keyword evidence="3" id="KW-1185">Reference proteome</keyword>
<dbReference type="AlphaFoldDB" id="A0A8J6TZR6"/>
<dbReference type="SUPFAM" id="SSF51338">
    <property type="entry name" value="Composite domain of metallo-dependent hydrolases"/>
    <property type="match status" value="1"/>
</dbReference>
<dbReference type="InterPro" id="IPR051781">
    <property type="entry name" value="Metallo-dep_Hydrolase"/>
</dbReference>
<name>A0A8J6TZR6_9FLAO</name>
<reference evidence="2" key="1">
    <citation type="submission" date="2020-09" db="EMBL/GenBank/DDBJ databases">
        <title>Taishania pollutisoli gen. nov., sp. nov., Isolated from Tetrabromobisphenol A-Contaminated Soil.</title>
        <authorList>
            <person name="Chen Q."/>
        </authorList>
    </citation>
    <scope>NUCLEOTIDE SEQUENCE</scope>
    <source>
        <strain evidence="2">CZZ-1</strain>
    </source>
</reference>
<dbReference type="InterPro" id="IPR006680">
    <property type="entry name" value="Amidohydro-rel"/>
</dbReference>
<dbReference type="Pfam" id="PF01979">
    <property type="entry name" value="Amidohydro_1"/>
    <property type="match status" value="1"/>
</dbReference>
<proteinExistence type="predicted"/>
<dbReference type="GO" id="GO:0016810">
    <property type="term" value="F:hydrolase activity, acting on carbon-nitrogen (but not peptide) bonds"/>
    <property type="evidence" value="ECO:0007669"/>
    <property type="project" value="InterPro"/>
</dbReference>
<evidence type="ECO:0000313" key="2">
    <source>
        <dbReference type="EMBL" id="MBC9812458.1"/>
    </source>
</evidence>
<dbReference type="EMBL" id="JACVEL010000004">
    <property type="protein sequence ID" value="MBC9812458.1"/>
    <property type="molecule type" value="Genomic_DNA"/>
</dbReference>
<sequence length="403" mass="44746">MLLKNGYLHTGNGDIIASAAIGIKNGTIVLLKNSLAYSHSVSDWDTIIDLKGKHVYPGFVAANSTLGLTEIDAVRATRDFHETGIYNPHVRSQIAYNVESEVIRTVRSNGVLLCQPTPRGGVISGTSSIMAMDGWNWEDATILANDGVHINWPNSTQRMADNRAIQEKSKDYGTQKQELYSFFEAASSYASTKKPEKDLRYEAMTDCFREKKRVYFHADDLQQLNDIIDFVQYFKLSAPVIVGGYDAALVARKLKDAKIAVMLYRPHSLPKREEEAVNQPYSTAFKLQEEGVLFCIQNEGDMEAMNARNLPFLAGTAHAYGLTEEQAIAAVSLNACKIIGIDKKYGSIETGKSATLFVSDGNALDMRTNNVTFALIDGKIVDLGNKQKDLYIKYKQKYQQGIK</sequence>
<evidence type="ECO:0000313" key="3">
    <source>
        <dbReference type="Proteomes" id="UP000652681"/>
    </source>
</evidence>
<organism evidence="2 3">
    <name type="scientific">Taishania pollutisoli</name>
    <dbReference type="NCBI Taxonomy" id="2766479"/>
    <lineage>
        <taxon>Bacteria</taxon>
        <taxon>Pseudomonadati</taxon>
        <taxon>Bacteroidota</taxon>
        <taxon>Flavobacteriia</taxon>
        <taxon>Flavobacteriales</taxon>
        <taxon>Crocinitomicaceae</taxon>
        <taxon>Taishania</taxon>
    </lineage>
</organism>
<gene>
    <name evidence="2" type="ORF">H9Y05_08230</name>
</gene>
<dbReference type="InterPro" id="IPR011059">
    <property type="entry name" value="Metal-dep_hydrolase_composite"/>
</dbReference>
<dbReference type="Gene3D" id="3.20.20.140">
    <property type="entry name" value="Metal-dependent hydrolases"/>
    <property type="match status" value="1"/>
</dbReference>